<dbReference type="PANTHER" id="PTHR38455:SF1">
    <property type="entry name" value="DUF951 DOMAIN-CONTAINING PROTEIN"/>
    <property type="match status" value="1"/>
</dbReference>
<sequence>MDVKIGDLVETKKKHPCGSVTWVVIRTGMDIKMKCQGCGRIVMLDREKFEKRVKRILETNETKET</sequence>
<accession>A0A975AH27</accession>
<dbReference type="PIRSF" id="PIRSF037263">
    <property type="entry name" value="DUF951_bac"/>
    <property type="match status" value="1"/>
</dbReference>
<protein>
    <submittedName>
        <fullName evidence="1">DUF951 domain-containing protein</fullName>
    </submittedName>
</protein>
<keyword evidence="2" id="KW-1185">Reference proteome</keyword>
<evidence type="ECO:0000313" key="1">
    <source>
        <dbReference type="EMBL" id="QSX07568.1"/>
    </source>
</evidence>
<dbReference type="KEGG" id="alka:J0B03_06920"/>
<dbReference type="AlphaFoldDB" id="A0A975AH27"/>
<dbReference type="Pfam" id="PF06107">
    <property type="entry name" value="DUF951"/>
    <property type="match status" value="1"/>
</dbReference>
<organism evidence="1 2">
    <name type="scientific">Alkalibacter rhizosphaerae</name>
    <dbReference type="NCBI Taxonomy" id="2815577"/>
    <lineage>
        <taxon>Bacteria</taxon>
        <taxon>Bacillati</taxon>
        <taxon>Bacillota</taxon>
        <taxon>Clostridia</taxon>
        <taxon>Eubacteriales</taxon>
        <taxon>Eubacteriaceae</taxon>
        <taxon>Alkalibacter</taxon>
    </lineage>
</organism>
<evidence type="ECO:0000313" key="2">
    <source>
        <dbReference type="Proteomes" id="UP000663499"/>
    </source>
</evidence>
<name>A0A975AH27_9FIRM</name>
<proteinExistence type="predicted"/>
<reference evidence="1" key="1">
    <citation type="submission" date="2021-03" db="EMBL/GenBank/DDBJ databases">
        <title>Alkalibacter marinus sp. nov., isolated from tidal flat sediment.</title>
        <authorList>
            <person name="Namirimu T."/>
            <person name="Yang J.-A."/>
            <person name="Yang S.-H."/>
            <person name="Kim Y.-J."/>
            <person name="Kwon K.K."/>
        </authorList>
    </citation>
    <scope>NUCLEOTIDE SEQUENCE</scope>
    <source>
        <strain evidence="1">ES005</strain>
    </source>
</reference>
<dbReference type="InterPro" id="IPR009296">
    <property type="entry name" value="DUF951"/>
</dbReference>
<dbReference type="Proteomes" id="UP000663499">
    <property type="component" value="Chromosome"/>
</dbReference>
<dbReference type="EMBL" id="CP071444">
    <property type="protein sequence ID" value="QSX07568.1"/>
    <property type="molecule type" value="Genomic_DNA"/>
</dbReference>
<gene>
    <name evidence="1" type="ORF">J0B03_06920</name>
</gene>
<dbReference type="PANTHER" id="PTHR38455">
    <property type="entry name" value="HYPOTHETICAL CYTOSOLIC PROTEIN"/>
    <property type="match status" value="1"/>
</dbReference>
<dbReference type="RefSeq" id="WP_207298910.1">
    <property type="nucleotide sequence ID" value="NZ_CP071444.1"/>
</dbReference>